<protein>
    <submittedName>
        <fullName evidence="3">Nucleotidyltransferase domain-containing protein</fullName>
    </submittedName>
</protein>
<organism evidence="3 4">
    <name type="scientific">Nocardioides simplex</name>
    <name type="common">Arthrobacter simplex</name>
    <dbReference type="NCBI Taxonomy" id="2045"/>
    <lineage>
        <taxon>Bacteria</taxon>
        <taxon>Bacillati</taxon>
        <taxon>Actinomycetota</taxon>
        <taxon>Actinomycetes</taxon>
        <taxon>Propionibacteriales</taxon>
        <taxon>Nocardioidaceae</taxon>
        <taxon>Pimelobacter</taxon>
    </lineage>
</organism>
<dbReference type="AlphaFoldDB" id="A0A7J5DQ50"/>
<dbReference type="EMBL" id="WBVM01000021">
    <property type="protein sequence ID" value="KAB2804296.1"/>
    <property type="molecule type" value="Genomic_DNA"/>
</dbReference>
<comment type="caution">
    <text evidence="3">The sequence shown here is derived from an EMBL/GenBank/DDBJ whole genome shotgun (WGS) entry which is preliminary data.</text>
</comment>
<accession>A0A7J5DQ50</accession>
<dbReference type="InterPro" id="IPR002934">
    <property type="entry name" value="Polymerase_NTP_transf_dom"/>
</dbReference>
<evidence type="ECO:0000313" key="3">
    <source>
        <dbReference type="EMBL" id="KAB2804296.1"/>
    </source>
</evidence>
<dbReference type="Proteomes" id="UP000449906">
    <property type="component" value="Unassembled WGS sequence"/>
</dbReference>
<evidence type="ECO:0000313" key="4">
    <source>
        <dbReference type="Proteomes" id="UP000449906"/>
    </source>
</evidence>
<dbReference type="GO" id="GO:0016779">
    <property type="term" value="F:nucleotidyltransferase activity"/>
    <property type="evidence" value="ECO:0007669"/>
    <property type="project" value="InterPro"/>
</dbReference>
<dbReference type="CDD" id="cd05403">
    <property type="entry name" value="NT_KNTase_like"/>
    <property type="match status" value="1"/>
</dbReference>
<dbReference type="Pfam" id="PF01909">
    <property type="entry name" value="NTP_transf_2"/>
    <property type="match status" value="1"/>
</dbReference>
<dbReference type="InterPro" id="IPR043519">
    <property type="entry name" value="NT_sf"/>
</dbReference>
<feature type="compositionally biased region" description="Basic residues" evidence="1">
    <location>
        <begin position="108"/>
        <end position="119"/>
    </location>
</feature>
<gene>
    <name evidence="3" type="ORF">F9L07_28805</name>
</gene>
<evidence type="ECO:0000259" key="2">
    <source>
        <dbReference type="Pfam" id="PF01909"/>
    </source>
</evidence>
<keyword evidence="3" id="KW-0808">Transferase</keyword>
<evidence type="ECO:0000256" key="1">
    <source>
        <dbReference type="SAM" id="MobiDB-lite"/>
    </source>
</evidence>
<proteinExistence type="predicted"/>
<dbReference type="Gene3D" id="3.30.460.10">
    <property type="entry name" value="Beta Polymerase, domain 2"/>
    <property type="match status" value="1"/>
</dbReference>
<reference evidence="3 4" key="1">
    <citation type="submission" date="2019-09" db="EMBL/GenBank/DDBJ databases">
        <title>Pimelobacter sp. isolated from Paulinella.</title>
        <authorList>
            <person name="Jeong S.E."/>
        </authorList>
    </citation>
    <scope>NUCLEOTIDE SEQUENCE [LARGE SCALE GENOMIC DNA]</scope>
    <source>
        <strain evidence="3 4">Pch-N</strain>
    </source>
</reference>
<sequence>MRDPGEGVSRGGLIVTGARRDRIPAAYRAVLDDAVALLGDGPGAPSLYVYGSVATGQAEPGRSDVDLLTVGLPRERAAALGAELSDRFAGLGRGVEVACLGAEDLAGRGRRRGRERRGVRQPGVPAPLLRPPRRTGPRSGPPA</sequence>
<feature type="domain" description="Polymerase nucleotidyl transferase" evidence="2">
    <location>
        <begin position="46"/>
        <end position="74"/>
    </location>
</feature>
<feature type="non-terminal residue" evidence="3">
    <location>
        <position position="143"/>
    </location>
</feature>
<dbReference type="RefSeq" id="WP_161605539.1">
    <property type="nucleotide sequence ID" value="NZ_WBVM01000021.1"/>
</dbReference>
<dbReference type="SUPFAM" id="SSF81301">
    <property type="entry name" value="Nucleotidyltransferase"/>
    <property type="match status" value="1"/>
</dbReference>
<name>A0A7J5DQ50_NOCSI</name>
<feature type="region of interest" description="Disordered" evidence="1">
    <location>
        <begin position="106"/>
        <end position="143"/>
    </location>
</feature>